<evidence type="ECO:0000313" key="1">
    <source>
        <dbReference type="EMBL" id="KAK4115486.1"/>
    </source>
</evidence>
<dbReference type="AlphaFoldDB" id="A0AAN6TJZ3"/>
<dbReference type="GeneID" id="89933583"/>
<protein>
    <submittedName>
        <fullName evidence="1">Uncharacterized protein</fullName>
    </submittedName>
</protein>
<proteinExistence type="predicted"/>
<comment type="caution">
    <text evidence="1">The sequence shown here is derived from an EMBL/GenBank/DDBJ whole genome shotgun (WGS) entry which is preliminary data.</text>
</comment>
<reference evidence="1" key="2">
    <citation type="submission" date="2023-05" db="EMBL/GenBank/DDBJ databases">
        <authorList>
            <consortium name="Lawrence Berkeley National Laboratory"/>
            <person name="Steindorff A."/>
            <person name="Hensen N."/>
            <person name="Bonometti L."/>
            <person name="Westerberg I."/>
            <person name="Brannstrom I.O."/>
            <person name="Guillou S."/>
            <person name="Cros-Aarteil S."/>
            <person name="Calhoun S."/>
            <person name="Haridas S."/>
            <person name="Kuo A."/>
            <person name="Mondo S."/>
            <person name="Pangilinan J."/>
            <person name="Riley R."/>
            <person name="Labutti K."/>
            <person name="Andreopoulos B."/>
            <person name="Lipzen A."/>
            <person name="Chen C."/>
            <person name="Yanf M."/>
            <person name="Daum C."/>
            <person name="Ng V."/>
            <person name="Clum A."/>
            <person name="Ohm R."/>
            <person name="Martin F."/>
            <person name="Silar P."/>
            <person name="Natvig D."/>
            <person name="Lalanne C."/>
            <person name="Gautier V."/>
            <person name="Ament-Velasquez S.L."/>
            <person name="Kruys A."/>
            <person name="Hutchinson M.I."/>
            <person name="Powell A.J."/>
            <person name="Barry K."/>
            <person name="Miller A.N."/>
            <person name="Grigoriev I.V."/>
            <person name="Debuchy R."/>
            <person name="Gladieux P."/>
            <person name="Thoren M.H."/>
            <person name="Johannesson H."/>
        </authorList>
    </citation>
    <scope>NUCLEOTIDE SEQUENCE</scope>
    <source>
        <strain evidence="1">CBS 508.74</strain>
    </source>
</reference>
<evidence type="ECO:0000313" key="2">
    <source>
        <dbReference type="Proteomes" id="UP001302812"/>
    </source>
</evidence>
<reference evidence="1" key="1">
    <citation type="journal article" date="2023" name="Mol. Phylogenet. Evol.">
        <title>Genome-scale phylogeny and comparative genomics of the fungal order Sordariales.</title>
        <authorList>
            <person name="Hensen N."/>
            <person name="Bonometti L."/>
            <person name="Westerberg I."/>
            <person name="Brannstrom I.O."/>
            <person name="Guillou S."/>
            <person name="Cros-Aarteil S."/>
            <person name="Calhoun S."/>
            <person name="Haridas S."/>
            <person name="Kuo A."/>
            <person name="Mondo S."/>
            <person name="Pangilinan J."/>
            <person name="Riley R."/>
            <person name="LaButti K."/>
            <person name="Andreopoulos B."/>
            <person name="Lipzen A."/>
            <person name="Chen C."/>
            <person name="Yan M."/>
            <person name="Daum C."/>
            <person name="Ng V."/>
            <person name="Clum A."/>
            <person name="Steindorff A."/>
            <person name="Ohm R.A."/>
            <person name="Martin F."/>
            <person name="Silar P."/>
            <person name="Natvig D.O."/>
            <person name="Lalanne C."/>
            <person name="Gautier V."/>
            <person name="Ament-Velasquez S.L."/>
            <person name="Kruys A."/>
            <person name="Hutchinson M.I."/>
            <person name="Powell A.J."/>
            <person name="Barry K."/>
            <person name="Miller A.N."/>
            <person name="Grigoriev I.V."/>
            <person name="Debuchy R."/>
            <person name="Gladieux P."/>
            <person name="Hiltunen Thoren M."/>
            <person name="Johannesson H."/>
        </authorList>
    </citation>
    <scope>NUCLEOTIDE SEQUENCE</scope>
    <source>
        <strain evidence="1">CBS 508.74</strain>
    </source>
</reference>
<name>A0AAN6TJZ3_9PEZI</name>
<gene>
    <name evidence="1" type="ORF">N656DRAFT_382325</name>
</gene>
<organism evidence="1 2">
    <name type="scientific">Canariomyces notabilis</name>
    <dbReference type="NCBI Taxonomy" id="2074819"/>
    <lineage>
        <taxon>Eukaryota</taxon>
        <taxon>Fungi</taxon>
        <taxon>Dikarya</taxon>
        <taxon>Ascomycota</taxon>
        <taxon>Pezizomycotina</taxon>
        <taxon>Sordariomycetes</taxon>
        <taxon>Sordariomycetidae</taxon>
        <taxon>Sordariales</taxon>
        <taxon>Chaetomiaceae</taxon>
        <taxon>Canariomyces</taxon>
    </lineage>
</organism>
<sequence length="107" mass="12010">MVLPYLSSCFVPQRATAADSGGSGWSHEPVMLLCLRLADCPQPCGAPCSSWQACIIAVPWTRVSNSIHPETRRVLLDHFWRKARPFVGSALQRLRRPPSFTLLDTRY</sequence>
<dbReference type="EMBL" id="MU853334">
    <property type="protein sequence ID" value="KAK4115486.1"/>
    <property type="molecule type" value="Genomic_DNA"/>
</dbReference>
<accession>A0AAN6TJZ3</accession>
<keyword evidence="2" id="KW-1185">Reference proteome</keyword>
<dbReference type="RefSeq" id="XP_064673056.1">
    <property type="nucleotide sequence ID" value="XM_064809459.1"/>
</dbReference>
<dbReference type="Proteomes" id="UP001302812">
    <property type="component" value="Unassembled WGS sequence"/>
</dbReference>